<organism evidence="1">
    <name type="scientific">marine sediment metagenome</name>
    <dbReference type="NCBI Taxonomy" id="412755"/>
    <lineage>
        <taxon>unclassified sequences</taxon>
        <taxon>metagenomes</taxon>
        <taxon>ecological metagenomes</taxon>
    </lineage>
</organism>
<sequence>MQIVFVVTSGELSPNMKVFNYRPDAQKYQQELKKFREFKNATIYEKEVIE</sequence>
<protein>
    <submittedName>
        <fullName evidence="1">Uncharacterized protein</fullName>
    </submittedName>
</protein>
<dbReference type="EMBL" id="BARS01054897">
    <property type="protein sequence ID" value="GAG52382.1"/>
    <property type="molecule type" value="Genomic_DNA"/>
</dbReference>
<name>X0Z190_9ZZZZ</name>
<gene>
    <name evidence="1" type="ORF">S01H1_81170</name>
</gene>
<comment type="caution">
    <text evidence="1">The sequence shown here is derived from an EMBL/GenBank/DDBJ whole genome shotgun (WGS) entry which is preliminary data.</text>
</comment>
<reference evidence="1" key="1">
    <citation type="journal article" date="2014" name="Front. Microbiol.">
        <title>High frequency of phylogenetically diverse reductive dehalogenase-homologous genes in deep subseafloor sedimentary metagenomes.</title>
        <authorList>
            <person name="Kawai M."/>
            <person name="Futagami T."/>
            <person name="Toyoda A."/>
            <person name="Takaki Y."/>
            <person name="Nishi S."/>
            <person name="Hori S."/>
            <person name="Arai W."/>
            <person name="Tsubouchi T."/>
            <person name="Morono Y."/>
            <person name="Uchiyama I."/>
            <person name="Ito T."/>
            <person name="Fujiyama A."/>
            <person name="Inagaki F."/>
            <person name="Takami H."/>
        </authorList>
    </citation>
    <scope>NUCLEOTIDE SEQUENCE</scope>
    <source>
        <strain evidence="1">Expedition CK06-06</strain>
    </source>
</reference>
<accession>X0Z190</accession>
<evidence type="ECO:0000313" key="1">
    <source>
        <dbReference type="EMBL" id="GAG52382.1"/>
    </source>
</evidence>
<proteinExistence type="predicted"/>
<dbReference type="AlphaFoldDB" id="X0Z190"/>